<dbReference type="PANTHER" id="PTHR43401">
    <property type="entry name" value="L-THREONINE 3-DEHYDROGENASE"/>
    <property type="match status" value="1"/>
</dbReference>
<dbReference type="GO" id="GO:0016616">
    <property type="term" value="F:oxidoreductase activity, acting on the CH-OH group of donors, NAD or NADP as acceptor"/>
    <property type="evidence" value="ECO:0007669"/>
    <property type="project" value="UniProtKB-ARBA"/>
</dbReference>
<reference evidence="5" key="1">
    <citation type="journal article" date="2020" name="mSystems">
        <title>Genome- and Community-Level Interaction Insights into Carbon Utilization and Element Cycling Functions of Hydrothermarchaeota in Hydrothermal Sediment.</title>
        <authorList>
            <person name="Zhou Z."/>
            <person name="Liu Y."/>
            <person name="Xu W."/>
            <person name="Pan J."/>
            <person name="Luo Z.H."/>
            <person name="Li M."/>
        </authorList>
    </citation>
    <scope>NUCLEOTIDE SEQUENCE [LARGE SCALE GENOMIC DNA]</scope>
    <source>
        <strain evidence="5">SpSt-1056</strain>
    </source>
</reference>
<keyword evidence="2" id="KW-0862">Zinc</keyword>
<evidence type="ECO:0000256" key="2">
    <source>
        <dbReference type="ARBA" id="ARBA00022833"/>
    </source>
</evidence>
<accession>A0A7C5QNE4</accession>
<keyword evidence="1" id="KW-0479">Metal-binding</keyword>
<feature type="domain" description="Enoyl reductase (ER)" evidence="4">
    <location>
        <begin position="9"/>
        <end position="337"/>
    </location>
</feature>
<protein>
    <submittedName>
        <fullName evidence="5">Alcohol dehydrogenase</fullName>
    </submittedName>
</protein>
<keyword evidence="3" id="KW-0560">Oxidoreductase</keyword>
<dbReference type="SUPFAM" id="SSF51735">
    <property type="entry name" value="NAD(P)-binding Rossmann-fold domains"/>
    <property type="match status" value="1"/>
</dbReference>
<evidence type="ECO:0000313" key="5">
    <source>
        <dbReference type="EMBL" id="HHK68475.1"/>
    </source>
</evidence>
<dbReference type="GO" id="GO:0043168">
    <property type="term" value="F:anion binding"/>
    <property type="evidence" value="ECO:0007669"/>
    <property type="project" value="UniProtKB-ARBA"/>
</dbReference>
<dbReference type="Pfam" id="PF00107">
    <property type="entry name" value="ADH_zinc_N"/>
    <property type="match status" value="1"/>
</dbReference>
<dbReference type="InterPro" id="IPR020843">
    <property type="entry name" value="ER"/>
</dbReference>
<dbReference type="InterPro" id="IPR013154">
    <property type="entry name" value="ADH-like_N"/>
</dbReference>
<dbReference type="EMBL" id="DRWN01000033">
    <property type="protein sequence ID" value="HHK68475.1"/>
    <property type="molecule type" value="Genomic_DNA"/>
</dbReference>
<evidence type="ECO:0000259" key="4">
    <source>
        <dbReference type="SMART" id="SM00829"/>
    </source>
</evidence>
<dbReference type="InterPro" id="IPR011032">
    <property type="entry name" value="GroES-like_sf"/>
</dbReference>
<dbReference type="GO" id="GO:0051262">
    <property type="term" value="P:protein tetramerization"/>
    <property type="evidence" value="ECO:0007669"/>
    <property type="project" value="UniProtKB-ARBA"/>
</dbReference>
<dbReference type="AlphaFoldDB" id="A0A7C5QNE4"/>
<dbReference type="InterPro" id="IPR050129">
    <property type="entry name" value="Zn_alcohol_dh"/>
</dbReference>
<organism evidence="5">
    <name type="scientific">Caldiarchaeum subterraneum</name>
    <dbReference type="NCBI Taxonomy" id="311458"/>
    <lineage>
        <taxon>Archaea</taxon>
        <taxon>Nitrososphaerota</taxon>
        <taxon>Candidatus Caldarchaeales</taxon>
        <taxon>Candidatus Caldarchaeaceae</taxon>
        <taxon>Candidatus Caldarchaeum</taxon>
    </lineage>
</organism>
<evidence type="ECO:0000256" key="1">
    <source>
        <dbReference type="ARBA" id="ARBA00022723"/>
    </source>
</evidence>
<dbReference type="SUPFAM" id="SSF50129">
    <property type="entry name" value="GroES-like"/>
    <property type="match status" value="1"/>
</dbReference>
<dbReference type="InterPro" id="IPR036291">
    <property type="entry name" value="NAD(P)-bd_dom_sf"/>
</dbReference>
<dbReference type="Gene3D" id="3.90.180.10">
    <property type="entry name" value="Medium-chain alcohol dehydrogenases, catalytic domain"/>
    <property type="match status" value="1"/>
</dbReference>
<gene>
    <name evidence="5" type="ORF">ENM11_04895</name>
</gene>
<evidence type="ECO:0000256" key="3">
    <source>
        <dbReference type="ARBA" id="ARBA00023002"/>
    </source>
</evidence>
<dbReference type="Gene3D" id="3.40.50.720">
    <property type="entry name" value="NAD(P)-binding Rossmann-like Domain"/>
    <property type="match status" value="1"/>
</dbReference>
<dbReference type="Pfam" id="PF08240">
    <property type="entry name" value="ADH_N"/>
    <property type="match status" value="1"/>
</dbReference>
<dbReference type="GO" id="GO:0046872">
    <property type="term" value="F:metal ion binding"/>
    <property type="evidence" value="ECO:0007669"/>
    <property type="project" value="UniProtKB-KW"/>
</dbReference>
<comment type="caution">
    <text evidence="5">The sequence shown here is derived from an EMBL/GenBank/DDBJ whole genome shotgun (WGS) entry which is preliminary data.</text>
</comment>
<name>A0A7C5QNE4_CALS0</name>
<dbReference type="PANTHER" id="PTHR43401:SF2">
    <property type="entry name" value="L-THREONINE 3-DEHYDROGENASE"/>
    <property type="match status" value="1"/>
</dbReference>
<dbReference type="GO" id="GO:0030554">
    <property type="term" value="F:adenyl nucleotide binding"/>
    <property type="evidence" value="ECO:0007669"/>
    <property type="project" value="UniProtKB-ARBA"/>
</dbReference>
<sequence>MKAVFVAEGGGVVVKETSMPTVEDGEILVRMKACGIDGTDLEKAYGKPLTPPMLGHEVVGVVEESKSEEFEEGDHVFVHHHVSCGKCYFCLNGSLTMCPLFLKTTIIPCGLAEFFKVPRTNLERGSVLKLPSNLDWVEACFIEPVACVLRALKRAGFFAGRSVSIVGAGPTGSLFIQLLKMLGASSVIVAEISPLRMGYAKMLGADVVVNPIQEDFIQACREKTEGRGVDIGFLATPSVKPLQLVIESVRRGGVVCIFGAPEKGEKTAIDFSSLFINEKNIVTSYSTTEVETNMALDLLKTGRTFFKKTVTHVFGLADAEKAFETARDASKSLKVVISP</sequence>
<dbReference type="InterPro" id="IPR013149">
    <property type="entry name" value="ADH-like_C"/>
</dbReference>
<proteinExistence type="predicted"/>
<dbReference type="SMART" id="SM00829">
    <property type="entry name" value="PKS_ER"/>
    <property type="match status" value="1"/>
</dbReference>